<dbReference type="Gene3D" id="3.40.630.30">
    <property type="match status" value="1"/>
</dbReference>
<protein>
    <submittedName>
        <fullName evidence="2">GNAT family N-acetyltransferase</fullName>
    </submittedName>
</protein>
<dbReference type="CDD" id="cd04301">
    <property type="entry name" value="NAT_SF"/>
    <property type="match status" value="1"/>
</dbReference>
<dbReference type="AlphaFoldDB" id="A0A221T1G4"/>
<dbReference type="InterPro" id="IPR016181">
    <property type="entry name" value="Acyl_CoA_acyltransferase"/>
</dbReference>
<reference evidence="2 3" key="1">
    <citation type="submission" date="2017-05" db="EMBL/GenBank/DDBJ databases">
        <title>The complete genome sequence of Deinococcus ficus isolated from the rhizosphere of the Ficus religiosa L. in Taiwan.</title>
        <authorList>
            <person name="Wu K.-M."/>
            <person name="Liao T.-L."/>
            <person name="Liu Y.-M."/>
            <person name="Young C.-C."/>
            <person name="Tsai S.-F."/>
        </authorList>
    </citation>
    <scope>NUCLEOTIDE SEQUENCE [LARGE SCALE GENOMIC DNA]</scope>
    <source>
        <strain evidence="2 3">CC-FR2-10</strain>
        <plasmid evidence="3">pdfi1</plasmid>
    </source>
</reference>
<dbReference type="EMBL" id="CP021082">
    <property type="protein sequence ID" value="ASN82701.1"/>
    <property type="molecule type" value="Genomic_DNA"/>
</dbReference>
<evidence type="ECO:0000259" key="1">
    <source>
        <dbReference type="PROSITE" id="PS51186"/>
    </source>
</evidence>
<keyword evidence="2" id="KW-0808">Transferase</keyword>
<keyword evidence="3" id="KW-1185">Reference proteome</keyword>
<name>A0A221T1G4_9DEIO</name>
<organism evidence="2 3">
    <name type="scientific">Deinococcus ficus</name>
    <dbReference type="NCBI Taxonomy" id="317577"/>
    <lineage>
        <taxon>Bacteria</taxon>
        <taxon>Thermotogati</taxon>
        <taxon>Deinococcota</taxon>
        <taxon>Deinococci</taxon>
        <taxon>Deinococcales</taxon>
        <taxon>Deinococcaceae</taxon>
        <taxon>Deinococcus</taxon>
    </lineage>
</organism>
<dbReference type="Proteomes" id="UP000259030">
    <property type="component" value="Plasmid pDFI1"/>
</dbReference>
<accession>A0A221T1G4</accession>
<feature type="domain" description="N-acetyltransferase" evidence="1">
    <location>
        <begin position="152"/>
        <end position="295"/>
    </location>
</feature>
<proteinExistence type="predicted"/>
<evidence type="ECO:0000313" key="2">
    <source>
        <dbReference type="EMBL" id="ASN82701.1"/>
    </source>
</evidence>
<dbReference type="InterPro" id="IPR000182">
    <property type="entry name" value="GNAT_dom"/>
</dbReference>
<keyword evidence="2" id="KW-0614">Plasmid</keyword>
<dbReference type="Pfam" id="PF00583">
    <property type="entry name" value="Acetyltransf_1"/>
    <property type="match status" value="1"/>
</dbReference>
<geneLocation type="plasmid" evidence="3">
    <name>pdfi1</name>
</geneLocation>
<dbReference type="PROSITE" id="PS51186">
    <property type="entry name" value="GNAT"/>
    <property type="match status" value="1"/>
</dbReference>
<sequence length="295" mass="32480">MSLTHRPYQSAADLPFLLDWLGRHAHSAYMHPGDLVWWLRQNEVVDPARALDLYFSGAGDLAGFVFSDPPTWAVLQGRDDLAPDDWQQMIKVAENKAGEPVTFNAYTGEMPGARVQALRRAGYVPASTDRLARLYRVPGPADLAAAPLPAGFRFTDMGRADVSEADRVDLHRAVWHPSRVTVDAYRTLRAAPNYLPELDVVIVGPAGEPAAYALGWFDEVSRAGLLEPVGTLAEFRRRGLGRQLVREMTRRLAGLGAEGVTIGTRESNGAAMGLYQSAGYHVTGYWVDYRRTSLT</sequence>
<gene>
    <name evidence="2" type="ORF">DFI_16205</name>
</gene>
<dbReference type="KEGG" id="dfc:DFI_16205"/>
<dbReference type="GO" id="GO:0016747">
    <property type="term" value="F:acyltransferase activity, transferring groups other than amino-acyl groups"/>
    <property type="evidence" value="ECO:0007669"/>
    <property type="project" value="InterPro"/>
</dbReference>
<evidence type="ECO:0000313" key="3">
    <source>
        <dbReference type="Proteomes" id="UP000259030"/>
    </source>
</evidence>
<dbReference type="SUPFAM" id="SSF55729">
    <property type="entry name" value="Acyl-CoA N-acyltransferases (Nat)"/>
    <property type="match status" value="1"/>
</dbReference>
<dbReference type="RefSeq" id="WP_051308159.1">
    <property type="nucleotide sequence ID" value="NZ_CP021082.1"/>
</dbReference>
<dbReference type="STRING" id="317577.GCA_000419625_02977"/>